<dbReference type="EMBL" id="LT838813">
    <property type="protein sequence ID" value="SMD46024.1"/>
    <property type="molecule type" value="Genomic_DNA"/>
</dbReference>
<sequence length="85" mass="9746">MLKIKKNIAISDSGFVFDPGTGDSYSLNPTGLEIVQMIKSGKSYEEILQEMIAKYEMDGESFERYFYDFTTTLKQMKLTETHGEE</sequence>
<gene>
    <name evidence="1" type="ORF">SAMN00777080_4700</name>
</gene>
<dbReference type="RefSeq" id="WP_084122974.1">
    <property type="nucleotide sequence ID" value="NZ_LT838813.1"/>
</dbReference>
<accession>A0A1W2HB56</accession>
<dbReference type="InterPro" id="IPR008792">
    <property type="entry name" value="PQQD"/>
</dbReference>
<dbReference type="OrthoDB" id="5373226at2"/>
<dbReference type="Pfam" id="PF05402">
    <property type="entry name" value="PqqD"/>
    <property type="match status" value="1"/>
</dbReference>
<dbReference type="Gene3D" id="1.10.10.1150">
    <property type="entry name" value="Coenzyme PQQ synthesis protein D (PqqD)"/>
    <property type="match status" value="1"/>
</dbReference>
<dbReference type="AlphaFoldDB" id="A0A1W2HB56"/>
<keyword evidence="2" id="KW-1185">Reference proteome</keyword>
<organism evidence="1 2">
    <name type="scientific">Aquiflexum balticum DSM 16537</name>
    <dbReference type="NCBI Taxonomy" id="758820"/>
    <lineage>
        <taxon>Bacteria</taxon>
        <taxon>Pseudomonadati</taxon>
        <taxon>Bacteroidota</taxon>
        <taxon>Cytophagia</taxon>
        <taxon>Cytophagales</taxon>
        <taxon>Cyclobacteriaceae</taxon>
        <taxon>Aquiflexum</taxon>
    </lineage>
</organism>
<dbReference type="Proteomes" id="UP000192333">
    <property type="component" value="Chromosome I"/>
</dbReference>
<reference evidence="2" key="1">
    <citation type="submission" date="2017-04" db="EMBL/GenBank/DDBJ databases">
        <authorList>
            <person name="Varghese N."/>
            <person name="Submissions S."/>
        </authorList>
    </citation>
    <scope>NUCLEOTIDE SEQUENCE [LARGE SCALE GENOMIC DNA]</scope>
    <source>
        <strain evidence="2">DSM 16537</strain>
    </source>
</reference>
<protein>
    <submittedName>
        <fullName evidence="1">Coenzyme PQQ synthesis protein D (PqqD)</fullName>
    </submittedName>
</protein>
<dbReference type="InterPro" id="IPR041881">
    <property type="entry name" value="PqqD_sf"/>
</dbReference>
<name>A0A1W2HB56_9BACT</name>
<dbReference type="STRING" id="758820.SAMN00777080_4700"/>
<evidence type="ECO:0000313" key="2">
    <source>
        <dbReference type="Proteomes" id="UP000192333"/>
    </source>
</evidence>
<evidence type="ECO:0000313" key="1">
    <source>
        <dbReference type="EMBL" id="SMD46024.1"/>
    </source>
</evidence>
<proteinExistence type="predicted"/>